<evidence type="ECO:0000313" key="3">
    <source>
        <dbReference type="Proteomes" id="UP000274822"/>
    </source>
</evidence>
<protein>
    <recommendedName>
        <fullName evidence="4">Extracellular membrane protein CFEM domain-containing protein</fullName>
    </recommendedName>
</protein>
<dbReference type="EMBL" id="RBNJ01003891">
    <property type="protein sequence ID" value="RUS30433.1"/>
    <property type="molecule type" value="Genomic_DNA"/>
</dbReference>
<evidence type="ECO:0000313" key="2">
    <source>
        <dbReference type="EMBL" id="RUS30433.1"/>
    </source>
</evidence>
<sequence length="123" mass="13625">MLVRTLLITLALALSTLAAPVENDHDHDHDHINPNLPCDFQHLPCLTIRPEFFASCGKVLLVPLCKTAETGKCDRICNQDQAIAQCNKQYHECCSQKVLMEETGSCLIGAPGWACPRIGWCSY</sequence>
<comment type="caution">
    <text evidence="2">The sequence shown here is derived from an EMBL/GenBank/DDBJ whole genome shotgun (WGS) entry which is preliminary data.</text>
</comment>
<dbReference type="Proteomes" id="UP000274822">
    <property type="component" value="Unassembled WGS sequence"/>
</dbReference>
<name>A0A433QKW6_9FUNG</name>
<feature type="signal peptide" evidence="1">
    <location>
        <begin position="1"/>
        <end position="18"/>
    </location>
</feature>
<keyword evidence="3" id="KW-1185">Reference proteome</keyword>
<keyword evidence="1" id="KW-0732">Signal</keyword>
<proteinExistence type="predicted"/>
<feature type="chain" id="PRO_5019194549" description="Extracellular membrane protein CFEM domain-containing protein" evidence="1">
    <location>
        <begin position="19"/>
        <end position="123"/>
    </location>
</feature>
<dbReference type="AlphaFoldDB" id="A0A433QKW6"/>
<organism evidence="2 3">
    <name type="scientific">Jimgerdemannia flammicorona</name>
    <dbReference type="NCBI Taxonomy" id="994334"/>
    <lineage>
        <taxon>Eukaryota</taxon>
        <taxon>Fungi</taxon>
        <taxon>Fungi incertae sedis</taxon>
        <taxon>Mucoromycota</taxon>
        <taxon>Mucoromycotina</taxon>
        <taxon>Endogonomycetes</taxon>
        <taxon>Endogonales</taxon>
        <taxon>Endogonaceae</taxon>
        <taxon>Jimgerdemannia</taxon>
    </lineage>
</organism>
<reference evidence="2 3" key="1">
    <citation type="journal article" date="2018" name="New Phytol.">
        <title>Phylogenomics of Endogonaceae and evolution of mycorrhizas within Mucoromycota.</title>
        <authorList>
            <person name="Chang Y."/>
            <person name="Desiro A."/>
            <person name="Na H."/>
            <person name="Sandor L."/>
            <person name="Lipzen A."/>
            <person name="Clum A."/>
            <person name="Barry K."/>
            <person name="Grigoriev I.V."/>
            <person name="Martin F.M."/>
            <person name="Stajich J.E."/>
            <person name="Smith M.E."/>
            <person name="Bonito G."/>
            <person name="Spatafora J.W."/>
        </authorList>
    </citation>
    <scope>NUCLEOTIDE SEQUENCE [LARGE SCALE GENOMIC DNA]</scope>
    <source>
        <strain evidence="2 3">AD002</strain>
    </source>
</reference>
<accession>A0A433QKW6</accession>
<evidence type="ECO:0008006" key="4">
    <source>
        <dbReference type="Google" id="ProtNLM"/>
    </source>
</evidence>
<evidence type="ECO:0000256" key="1">
    <source>
        <dbReference type="SAM" id="SignalP"/>
    </source>
</evidence>
<gene>
    <name evidence="2" type="ORF">BC938DRAFT_479392</name>
</gene>